<organism evidence="2 3">
    <name type="scientific">Nonomuraea antimicrobica</name>
    <dbReference type="NCBI Taxonomy" id="561173"/>
    <lineage>
        <taxon>Bacteria</taxon>
        <taxon>Bacillati</taxon>
        <taxon>Actinomycetota</taxon>
        <taxon>Actinomycetes</taxon>
        <taxon>Streptosporangiales</taxon>
        <taxon>Streptosporangiaceae</taxon>
        <taxon>Nonomuraea</taxon>
    </lineage>
</organism>
<gene>
    <name evidence="2" type="ORF">GCM10022224_076110</name>
</gene>
<evidence type="ECO:0000313" key="3">
    <source>
        <dbReference type="Proteomes" id="UP001500902"/>
    </source>
</evidence>
<name>A0ABP7D489_9ACTN</name>
<accession>A0ABP7D489</accession>
<dbReference type="Proteomes" id="UP001500902">
    <property type="component" value="Unassembled WGS sequence"/>
</dbReference>
<evidence type="ECO:0000313" key="2">
    <source>
        <dbReference type="EMBL" id="GAA3698944.1"/>
    </source>
</evidence>
<proteinExistence type="predicted"/>
<comment type="caution">
    <text evidence="2">The sequence shown here is derived from an EMBL/GenBank/DDBJ whole genome shotgun (WGS) entry which is preliminary data.</text>
</comment>
<dbReference type="EMBL" id="BAAAZP010000156">
    <property type="protein sequence ID" value="GAA3698944.1"/>
    <property type="molecule type" value="Genomic_DNA"/>
</dbReference>
<keyword evidence="3" id="KW-1185">Reference proteome</keyword>
<feature type="region of interest" description="Disordered" evidence="1">
    <location>
        <begin position="1"/>
        <end position="103"/>
    </location>
</feature>
<reference evidence="3" key="1">
    <citation type="journal article" date="2019" name="Int. J. Syst. Evol. Microbiol.">
        <title>The Global Catalogue of Microorganisms (GCM) 10K type strain sequencing project: providing services to taxonomists for standard genome sequencing and annotation.</title>
        <authorList>
            <consortium name="The Broad Institute Genomics Platform"/>
            <consortium name="The Broad Institute Genome Sequencing Center for Infectious Disease"/>
            <person name="Wu L."/>
            <person name="Ma J."/>
        </authorList>
    </citation>
    <scope>NUCLEOTIDE SEQUENCE [LARGE SCALE GENOMIC DNA]</scope>
    <source>
        <strain evidence="3">JCM 16904</strain>
    </source>
</reference>
<evidence type="ECO:0000256" key="1">
    <source>
        <dbReference type="SAM" id="MobiDB-lite"/>
    </source>
</evidence>
<feature type="compositionally biased region" description="Polar residues" evidence="1">
    <location>
        <begin position="89"/>
        <end position="103"/>
    </location>
</feature>
<protein>
    <submittedName>
        <fullName evidence="2">Uncharacterized protein</fullName>
    </submittedName>
</protein>
<sequence length="103" mass="10457">MLIASPRSPSPNHVMTARPEAPLTLPPSAPTIAMQVASRATPAPSAGVTAAAITASRAPVEVSPVSRTRRSPNRSVSSPHPMSDAATPSARQASTSPSAPVDR</sequence>